<dbReference type="Pfam" id="PF10551">
    <property type="entry name" value="MULE"/>
    <property type="match status" value="1"/>
</dbReference>
<feature type="domain" description="FAR1" evidence="1">
    <location>
        <begin position="71"/>
        <end position="160"/>
    </location>
</feature>
<proteinExistence type="predicted"/>
<protein>
    <recommendedName>
        <fullName evidence="5">Protein FAR1-RELATED SEQUENCE</fullName>
    </recommendedName>
</protein>
<feature type="domain" description="MULE transposase" evidence="2">
    <location>
        <begin position="282"/>
        <end position="353"/>
    </location>
</feature>
<name>A0AAD5I8W6_ACENE</name>
<evidence type="ECO:0000313" key="3">
    <source>
        <dbReference type="EMBL" id="KAI9154634.1"/>
    </source>
</evidence>
<dbReference type="InterPro" id="IPR018289">
    <property type="entry name" value="MULE_transposase_dom"/>
</dbReference>
<dbReference type="AlphaFoldDB" id="A0AAD5I8W6"/>
<accession>A0AAD5I8W6</accession>
<dbReference type="Proteomes" id="UP001064489">
    <property type="component" value="Chromosome 11"/>
</dbReference>
<reference evidence="3" key="1">
    <citation type="journal article" date="2022" name="Plant J.">
        <title>Strategies of tolerance reflected in two North American maple genomes.</title>
        <authorList>
            <person name="McEvoy S.L."/>
            <person name="Sezen U.U."/>
            <person name="Trouern-Trend A."/>
            <person name="McMahon S.M."/>
            <person name="Schaberg P.G."/>
            <person name="Yang J."/>
            <person name="Wegrzyn J.L."/>
            <person name="Swenson N.G."/>
        </authorList>
    </citation>
    <scope>NUCLEOTIDE SEQUENCE</scope>
    <source>
        <strain evidence="3">91603</strain>
    </source>
</reference>
<dbReference type="EMBL" id="JAJSOW010000108">
    <property type="protein sequence ID" value="KAI9154634.1"/>
    <property type="molecule type" value="Genomic_DNA"/>
</dbReference>
<sequence length="354" mass="40991">MCVVIETDGGESSVDTNDELNKFEVSPDMDSSAVDSVPYSSLVGTLKEICGLSYKYIIEKKFDSVEDAGAFYHGYSRAVGFGVRLSNKKHDSEGRITSRVWVCEKEGFRHKKYMCNTNSKRRPRLQTRVGCKACFSVSLHCDTNKYIVRAFEENHCHELAMFHEVAWVRSHRNIDAKNLFQIDAMGNCCIRPCLTYEYMVNQKKGYSKIRFTQKDMYNQIDAKRRDEAFESDSHATLMYLQSKENSKINFYCKFSTDEKDRLANIFWRDSHSLFEYKCFGDVIVFDNTYKTNVYAKPLVLFVSVNNHLATFVFGVALLSDETVQLYRWVFNTLMDSMGHKHPIYILTDGDEAMR</sequence>
<dbReference type="PANTHER" id="PTHR47718:SF15">
    <property type="entry name" value="PROTEIN FAR1-RELATED SEQUENCE 5-LIKE"/>
    <property type="match status" value="1"/>
</dbReference>
<evidence type="ECO:0000259" key="2">
    <source>
        <dbReference type="Pfam" id="PF10551"/>
    </source>
</evidence>
<dbReference type="InterPro" id="IPR004330">
    <property type="entry name" value="FAR1_DNA_bnd_dom"/>
</dbReference>
<evidence type="ECO:0008006" key="5">
    <source>
        <dbReference type="Google" id="ProtNLM"/>
    </source>
</evidence>
<organism evidence="3 4">
    <name type="scientific">Acer negundo</name>
    <name type="common">Box elder</name>
    <dbReference type="NCBI Taxonomy" id="4023"/>
    <lineage>
        <taxon>Eukaryota</taxon>
        <taxon>Viridiplantae</taxon>
        <taxon>Streptophyta</taxon>
        <taxon>Embryophyta</taxon>
        <taxon>Tracheophyta</taxon>
        <taxon>Spermatophyta</taxon>
        <taxon>Magnoliopsida</taxon>
        <taxon>eudicotyledons</taxon>
        <taxon>Gunneridae</taxon>
        <taxon>Pentapetalae</taxon>
        <taxon>rosids</taxon>
        <taxon>malvids</taxon>
        <taxon>Sapindales</taxon>
        <taxon>Sapindaceae</taxon>
        <taxon>Hippocastanoideae</taxon>
        <taxon>Acereae</taxon>
        <taxon>Acer</taxon>
    </lineage>
</organism>
<dbReference type="Pfam" id="PF03101">
    <property type="entry name" value="FAR1"/>
    <property type="match status" value="1"/>
</dbReference>
<evidence type="ECO:0000313" key="4">
    <source>
        <dbReference type="Proteomes" id="UP001064489"/>
    </source>
</evidence>
<comment type="caution">
    <text evidence="3">The sequence shown here is derived from an EMBL/GenBank/DDBJ whole genome shotgun (WGS) entry which is preliminary data.</text>
</comment>
<keyword evidence="4" id="KW-1185">Reference proteome</keyword>
<gene>
    <name evidence="3" type="ORF">LWI28_029173</name>
</gene>
<evidence type="ECO:0000259" key="1">
    <source>
        <dbReference type="Pfam" id="PF03101"/>
    </source>
</evidence>
<dbReference type="PANTHER" id="PTHR47718">
    <property type="entry name" value="OS01G0519700 PROTEIN"/>
    <property type="match status" value="1"/>
</dbReference>
<reference evidence="3" key="2">
    <citation type="submission" date="2023-02" db="EMBL/GenBank/DDBJ databases">
        <authorList>
            <person name="Swenson N.G."/>
            <person name="Wegrzyn J.L."/>
            <person name="Mcevoy S.L."/>
        </authorList>
    </citation>
    <scope>NUCLEOTIDE SEQUENCE</scope>
    <source>
        <strain evidence="3">91603</strain>
        <tissue evidence="3">Leaf</tissue>
    </source>
</reference>